<dbReference type="Pfam" id="PF04957">
    <property type="entry name" value="RMF"/>
    <property type="match status" value="1"/>
</dbReference>
<accession>A0A509ED40</accession>
<keyword evidence="1" id="KW-0963">Cytoplasm</keyword>
<evidence type="ECO:0000256" key="1">
    <source>
        <dbReference type="ARBA" id="ARBA00022490"/>
    </source>
</evidence>
<organism evidence="4 5">
    <name type="scientific">Methylobacterium symbioticum</name>
    <dbReference type="NCBI Taxonomy" id="2584084"/>
    <lineage>
        <taxon>Bacteria</taxon>
        <taxon>Pseudomonadati</taxon>
        <taxon>Pseudomonadota</taxon>
        <taxon>Alphaproteobacteria</taxon>
        <taxon>Hyphomicrobiales</taxon>
        <taxon>Methylobacteriaceae</taxon>
        <taxon>Methylobacterium</taxon>
    </lineage>
</organism>
<dbReference type="OrthoDB" id="8000526at2"/>
<keyword evidence="5" id="KW-1185">Reference proteome</keyword>
<dbReference type="AlphaFoldDB" id="A0A509ED40"/>
<feature type="region of interest" description="Disordered" evidence="3">
    <location>
        <begin position="1"/>
        <end position="38"/>
    </location>
</feature>
<dbReference type="Proteomes" id="UP000410984">
    <property type="component" value="Unassembled WGS sequence"/>
</dbReference>
<sequence length="62" mass="6480">MATLSDHPQTRDPVTEGARARAAGRPKDACPYPAASQQRADWLAGYDGLPPGRPPDPPAEGA</sequence>
<protein>
    <recommendedName>
        <fullName evidence="6">Ribosome modulation factor</fullName>
    </recommendedName>
</protein>
<evidence type="ECO:0008006" key="6">
    <source>
        <dbReference type="Google" id="ProtNLM"/>
    </source>
</evidence>
<evidence type="ECO:0000313" key="4">
    <source>
        <dbReference type="EMBL" id="VUD71379.1"/>
    </source>
</evidence>
<keyword evidence="2" id="KW-0810">Translation regulation</keyword>
<evidence type="ECO:0000256" key="3">
    <source>
        <dbReference type="SAM" id="MobiDB-lite"/>
    </source>
</evidence>
<proteinExistence type="predicted"/>
<dbReference type="InterPro" id="IPR023200">
    <property type="entry name" value="RMF_sf"/>
</dbReference>
<evidence type="ECO:0000313" key="5">
    <source>
        <dbReference type="Proteomes" id="UP000410984"/>
    </source>
</evidence>
<name>A0A509ED40_9HYPH</name>
<dbReference type="GO" id="GO:0006417">
    <property type="term" value="P:regulation of translation"/>
    <property type="evidence" value="ECO:0007669"/>
    <property type="project" value="UniProtKB-KW"/>
</dbReference>
<dbReference type="EMBL" id="CABFPH010000021">
    <property type="protein sequence ID" value="VUD71379.1"/>
    <property type="molecule type" value="Genomic_DNA"/>
</dbReference>
<evidence type="ECO:0000256" key="2">
    <source>
        <dbReference type="ARBA" id="ARBA00022845"/>
    </source>
</evidence>
<dbReference type="InterPro" id="IPR007040">
    <property type="entry name" value="Ribosome_modulation_factor"/>
</dbReference>
<dbReference type="NCBIfam" id="NF041886">
    <property type="entry name" value="Rmf_CrpP_fam"/>
    <property type="match status" value="1"/>
</dbReference>
<gene>
    <name evidence="4" type="ORF">MET9862_01959</name>
</gene>
<reference evidence="4 5" key="1">
    <citation type="submission" date="2019-06" db="EMBL/GenBank/DDBJ databases">
        <authorList>
            <person name="Rodrigo-Torres L."/>
            <person name="Arahal R. D."/>
            <person name="Lucena T."/>
        </authorList>
    </citation>
    <scope>NUCLEOTIDE SEQUENCE [LARGE SCALE GENOMIC DNA]</scope>
    <source>
        <strain evidence="4 5">SB0023/3</strain>
    </source>
</reference>
<dbReference type="Gene3D" id="1.10.10.620">
    <property type="entry name" value="ribosome modulation factor like domain"/>
    <property type="match status" value="1"/>
</dbReference>
<dbReference type="RefSeq" id="WP_142582814.1">
    <property type="nucleotide sequence ID" value="NZ_CABFPH010000021.1"/>
</dbReference>